<dbReference type="PANTHER" id="PTHR43265">
    <property type="entry name" value="ESTERASE ESTD"/>
    <property type="match status" value="1"/>
</dbReference>
<evidence type="ECO:0000313" key="4">
    <source>
        <dbReference type="Proteomes" id="UP000681414"/>
    </source>
</evidence>
<dbReference type="EMBL" id="JAGYPG010000003">
    <property type="protein sequence ID" value="MBS4197103.1"/>
    <property type="molecule type" value="Genomic_DNA"/>
</dbReference>
<dbReference type="Pfam" id="PF08840">
    <property type="entry name" value="BAAT_C"/>
    <property type="match status" value="1"/>
</dbReference>
<evidence type="ECO:0000259" key="2">
    <source>
        <dbReference type="Pfam" id="PF08840"/>
    </source>
</evidence>
<keyword evidence="1" id="KW-0472">Membrane</keyword>
<name>A0A942YHC0_9BACI</name>
<feature type="domain" description="BAAT/Acyl-CoA thioester hydrolase C-terminal" evidence="2">
    <location>
        <begin position="130"/>
        <end position="283"/>
    </location>
</feature>
<sequence>MKDKIPYLAVNKISKFAVAYIVFLLAIFYYSTVAAYSDSFKEENIQFHSSNLVMNGTLLIPDGPGPHPTIILIHGAGAHTREEYRAEAEIFANSGIAAFIYDKRTEGYSATGIGEKSRSQFLLAKDVLAAVNALKLRADIEPSQIGLWGLSEGGGVAPLAAAQTKDIAFVISVSASGVPPIQQTSWAIENQLRHKDIQAHSIIHSFTRNGMRFLLAAEFFAEATYNPIPPFEQVKQPILAIWGENDRTAPAFESYKIVKKALELGGNEHYTIQFIPQANHDMRFSVDGFNEYEKFAPGYTESMTTWIANVINGDIPKPQIIGQIPKQDRNSPTEIMELSWFDSAWLHLIYMIVLLILFSCYFGILFIKLLQKRKLYNKKTSINAYARILGVFGIVTTLGFFGYFGNTMITNEYGPVIIGRPLPWLILQCMSFLIFLLTILIAISFCKRRTTFIFNEKLRLILLISGGVLFIPWAFYWQLLLPF</sequence>
<feature type="transmembrane region" description="Helical" evidence="1">
    <location>
        <begin position="382"/>
        <end position="404"/>
    </location>
</feature>
<comment type="caution">
    <text evidence="3">The sequence shown here is derived from an EMBL/GenBank/DDBJ whole genome shotgun (WGS) entry which is preliminary data.</text>
</comment>
<accession>A0A942YHC0</accession>
<dbReference type="Gene3D" id="3.40.50.1820">
    <property type="entry name" value="alpha/beta hydrolase"/>
    <property type="match status" value="1"/>
</dbReference>
<dbReference type="InterPro" id="IPR014940">
    <property type="entry name" value="BAAT_C"/>
</dbReference>
<dbReference type="Proteomes" id="UP000681414">
    <property type="component" value="Unassembled WGS sequence"/>
</dbReference>
<dbReference type="RefSeq" id="WP_213126288.1">
    <property type="nucleotide sequence ID" value="NZ_JAGYPG010000003.1"/>
</dbReference>
<organism evidence="3 4">
    <name type="scientific">Lederbergia citri</name>
    <dbReference type="NCBI Taxonomy" id="2833580"/>
    <lineage>
        <taxon>Bacteria</taxon>
        <taxon>Bacillati</taxon>
        <taxon>Bacillota</taxon>
        <taxon>Bacilli</taxon>
        <taxon>Bacillales</taxon>
        <taxon>Bacillaceae</taxon>
        <taxon>Lederbergia</taxon>
    </lineage>
</organism>
<dbReference type="InterPro" id="IPR053145">
    <property type="entry name" value="AB_hydrolase_Est10"/>
</dbReference>
<dbReference type="GO" id="GO:0052689">
    <property type="term" value="F:carboxylic ester hydrolase activity"/>
    <property type="evidence" value="ECO:0007669"/>
    <property type="project" value="TreeGrafter"/>
</dbReference>
<feature type="transmembrane region" description="Helical" evidence="1">
    <location>
        <begin position="424"/>
        <end position="446"/>
    </location>
</feature>
<evidence type="ECO:0000256" key="1">
    <source>
        <dbReference type="SAM" id="Phobius"/>
    </source>
</evidence>
<feature type="transmembrane region" description="Helical" evidence="1">
    <location>
        <begin position="458"/>
        <end position="477"/>
    </location>
</feature>
<dbReference type="AlphaFoldDB" id="A0A942YHC0"/>
<dbReference type="SUPFAM" id="SSF53474">
    <property type="entry name" value="alpha/beta-Hydrolases"/>
    <property type="match status" value="1"/>
</dbReference>
<dbReference type="PANTHER" id="PTHR43265:SF1">
    <property type="entry name" value="ESTERASE ESTD"/>
    <property type="match status" value="1"/>
</dbReference>
<evidence type="ECO:0000313" key="3">
    <source>
        <dbReference type="EMBL" id="MBS4197103.1"/>
    </source>
</evidence>
<keyword evidence="1" id="KW-0812">Transmembrane</keyword>
<feature type="transmembrane region" description="Helical" evidence="1">
    <location>
        <begin position="344"/>
        <end position="370"/>
    </location>
</feature>
<keyword evidence="3" id="KW-0378">Hydrolase</keyword>
<gene>
    <name evidence="3" type="ORF">KHA97_18785</name>
</gene>
<keyword evidence="4" id="KW-1185">Reference proteome</keyword>
<reference evidence="3 4" key="1">
    <citation type="submission" date="2021-05" db="EMBL/GenBank/DDBJ databases">
        <title>Novel Bacillus species.</title>
        <authorList>
            <person name="Liu G."/>
        </authorList>
    </citation>
    <scope>NUCLEOTIDE SEQUENCE [LARGE SCALE GENOMIC DNA]</scope>
    <source>
        <strain evidence="4">FJAT-49780</strain>
    </source>
</reference>
<protein>
    <submittedName>
        <fullName evidence="3">Alpha/beta hydrolase</fullName>
    </submittedName>
</protein>
<dbReference type="InterPro" id="IPR029058">
    <property type="entry name" value="AB_hydrolase_fold"/>
</dbReference>
<keyword evidence="1" id="KW-1133">Transmembrane helix</keyword>
<proteinExistence type="predicted"/>
<feature type="transmembrane region" description="Helical" evidence="1">
    <location>
        <begin position="16"/>
        <end position="36"/>
    </location>
</feature>